<evidence type="ECO:0000313" key="8">
    <source>
        <dbReference type="Proteomes" id="UP000085678"/>
    </source>
</evidence>
<dbReference type="SUPFAM" id="SSF82895">
    <property type="entry name" value="TSP-1 type 1 repeat"/>
    <property type="match status" value="2"/>
</dbReference>
<dbReference type="SMART" id="SM00209">
    <property type="entry name" value="TSP1"/>
    <property type="match status" value="3"/>
</dbReference>
<dbReference type="STRING" id="7574.A0A2R2MQT0"/>
<evidence type="ECO:0000256" key="3">
    <source>
        <dbReference type="ARBA" id="ARBA00022729"/>
    </source>
</evidence>
<dbReference type="RefSeq" id="XP_023932357.1">
    <property type="nucleotide sequence ID" value="XM_024076589.1"/>
</dbReference>
<keyword evidence="6" id="KW-0325">Glycoprotein</keyword>
<dbReference type="Gene3D" id="3.40.50.410">
    <property type="entry name" value="von Willebrand factor, type A domain"/>
    <property type="match status" value="2"/>
</dbReference>
<dbReference type="InterPro" id="IPR036465">
    <property type="entry name" value="vWFA_dom_sf"/>
</dbReference>
<feature type="domain" description="VWFA" evidence="7">
    <location>
        <begin position="368"/>
        <end position="548"/>
    </location>
</feature>
<organism evidence="8 9">
    <name type="scientific">Lingula anatina</name>
    <name type="common">Brachiopod</name>
    <name type="synonym">Lingula unguis</name>
    <dbReference type="NCBI Taxonomy" id="7574"/>
    <lineage>
        <taxon>Eukaryota</taxon>
        <taxon>Metazoa</taxon>
        <taxon>Spiralia</taxon>
        <taxon>Lophotrochozoa</taxon>
        <taxon>Brachiopoda</taxon>
        <taxon>Linguliformea</taxon>
        <taxon>Lingulata</taxon>
        <taxon>Lingulida</taxon>
        <taxon>Linguloidea</taxon>
        <taxon>Lingulidae</taxon>
        <taxon>Lingula</taxon>
    </lineage>
</organism>
<keyword evidence="2" id="KW-0964">Secreted</keyword>
<reference evidence="9" key="1">
    <citation type="submission" date="2025-08" db="UniProtKB">
        <authorList>
            <consortium name="RefSeq"/>
        </authorList>
    </citation>
    <scope>IDENTIFICATION</scope>
    <source>
        <tissue evidence="9">Gonads</tissue>
    </source>
</reference>
<accession>A0A2R2MQT0</accession>
<keyword evidence="8" id="KW-1185">Reference proteome</keyword>
<keyword evidence="3" id="KW-0732">Signal</keyword>
<evidence type="ECO:0000256" key="1">
    <source>
        <dbReference type="ARBA" id="ARBA00004613"/>
    </source>
</evidence>
<dbReference type="KEGG" id="lak:106164311"/>
<evidence type="ECO:0000259" key="7">
    <source>
        <dbReference type="PROSITE" id="PS50234"/>
    </source>
</evidence>
<comment type="subcellular location">
    <subcellularLocation>
        <location evidence="1">Secreted</location>
    </subcellularLocation>
</comment>
<feature type="domain" description="VWFA" evidence="7">
    <location>
        <begin position="59"/>
        <end position="238"/>
    </location>
</feature>
<dbReference type="OrthoDB" id="6132182at2759"/>
<dbReference type="Proteomes" id="UP000085678">
    <property type="component" value="Unplaced"/>
</dbReference>
<dbReference type="Gene3D" id="2.20.100.10">
    <property type="entry name" value="Thrombospondin type-1 (TSP1) repeat"/>
    <property type="match status" value="3"/>
</dbReference>
<dbReference type="PANTHER" id="PTHR24020:SF84">
    <property type="entry name" value="VWFA DOMAIN-CONTAINING PROTEIN"/>
    <property type="match status" value="1"/>
</dbReference>
<dbReference type="SMART" id="SM00327">
    <property type="entry name" value="VWA"/>
    <property type="match status" value="2"/>
</dbReference>
<dbReference type="InterPro" id="IPR000884">
    <property type="entry name" value="TSP1_rpt"/>
</dbReference>
<dbReference type="SUPFAM" id="SSF53300">
    <property type="entry name" value="vWA-like"/>
    <property type="match status" value="2"/>
</dbReference>
<dbReference type="AlphaFoldDB" id="A0A2R2MQT0"/>
<evidence type="ECO:0000256" key="6">
    <source>
        <dbReference type="ARBA" id="ARBA00023180"/>
    </source>
</evidence>
<evidence type="ECO:0000256" key="5">
    <source>
        <dbReference type="ARBA" id="ARBA00023157"/>
    </source>
</evidence>
<dbReference type="GeneID" id="106164311"/>
<evidence type="ECO:0000313" key="9">
    <source>
        <dbReference type="RefSeq" id="XP_023932357.1"/>
    </source>
</evidence>
<dbReference type="PROSITE" id="PS50092">
    <property type="entry name" value="TSP1"/>
    <property type="match status" value="2"/>
</dbReference>
<gene>
    <name evidence="9" type="primary">LOC106164311</name>
</gene>
<evidence type="ECO:0000256" key="2">
    <source>
        <dbReference type="ARBA" id="ARBA00022525"/>
    </source>
</evidence>
<dbReference type="InterPro" id="IPR050525">
    <property type="entry name" value="ECM_Assembly_Org"/>
</dbReference>
<dbReference type="PRINTS" id="PR00453">
    <property type="entry name" value="VWFADOMAIN"/>
</dbReference>
<dbReference type="Pfam" id="PF00090">
    <property type="entry name" value="TSP_1"/>
    <property type="match status" value="3"/>
</dbReference>
<dbReference type="InterPro" id="IPR036383">
    <property type="entry name" value="TSP1_rpt_sf"/>
</dbReference>
<dbReference type="InParanoid" id="A0A2R2MQT0"/>
<sequence>MLSRARSRWGADRMFSGVIGAFLVLSWVKVCSGQLGDHQKIYLEVNNTRGALCKSPRLDIVFIIDESRSIWEPDFKKQLQFLSRVTEDLTIGPDDIQIGALTFATYTTDHFYLNTYKTQKDVRRALSYIRQLNTGRTNTHLAIQRVREKYFLPEKGARKNVPKVAIVITDGESREPKDTAREAAQARTEGILMIAIGVGRKFSIKELNAIASNRPGIMGKFVFTVEEYGALDEVRFEIAKVMCSGQESQALSDVASTWGAWSQWTECSKTCGGGSRGRSRLCEGITERCEGTAEDVEPCNPTPCAEWTTWSPWSPCPVTCGQGQAVRRRKCQNGAPGVDCVGLEIEGKTCFTINCRKPGDPCQTQKIDLVFVVDESTSIWQPNFMKQLKFLSRITEDFEIGQNATQIGVLTFATNARDQFYLNKYRTGKEVREAIKKIVQPDTFSTNTHKAINLMRMDYFLSKNGDRPDVPNVAVVITDGKSRNQLATKKEAAEAKNQGITMVAVGIGKQYSLNELRNIASDHAEMPGEKMVFTVENYDTLADLKEQISRIVCPDKPISQPGWGKWTMCSKTCDGGIRTRRCDGAVEQCRGRAQEIQPCNTNPCRFTSTWLKKPELLFKQSKNTICFNIQPIGRLGIHGARVPPRAG</sequence>
<dbReference type="FunFam" id="3.40.50.410:FF:000004">
    <property type="entry name" value="collagen alpha-6(VI) chain"/>
    <property type="match status" value="1"/>
</dbReference>
<dbReference type="CDD" id="cd01450">
    <property type="entry name" value="vWFA_subfamily_ECM"/>
    <property type="match status" value="2"/>
</dbReference>
<name>A0A2R2MQT0_LINAN</name>
<dbReference type="InterPro" id="IPR002035">
    <property type="entry name" value="VWF_A"/>
</dbReference>
<evidence type="ECO:0000256" key="4">
    <source>
        <dbReference type="ARBA" id="ARBA00022737"/>
    </source>
</evidence>
<dbReference type="FunFam" id="2.20.100.10:FF:000001">
    <property type="entry name" value="semaphorin-5A isoform X1"/>
    <property type="match status" value="1"/>
</dbReference>
<dbReference type="PANTHER" id="PTHR24020">
    <property type="entry name" value="COLLAGEN ALPHA"/>
    <property type="match status" value="1"/>
</dbReference>
<dbReference type="GO" id="GO:0005576">
    <property type="term" value="C:extracellular region"/>
    <property type="evidence" value="ECO:0007669"/>
    <property type="project" value="UniProtKB-SubCell"/>
</dbReference>
<keyword evidence="4" id="KW-0677">Repeat</keyword>
<dbReference type="PROSITE" id="PS50234">
    <property type="entry name" value="VWFA"/>
    <property type="match status" value="2"/>
</dbReference>
<keyword evidence="5" id="KW-1015">Disulfide bond</keyword>
<dbReference type="Pfam" id="PF00092">
    <property type="entry name" value="VWA"/>
    <property type="match status" value="2"/>
</dbReference>
<protein>
    <submittedName>
        <fullName evidence="9">Matrilin-4-like</fullName>
    </submittedName>
</protein>
<proteinExistence type="predicted"/>